<name>A0A8C0W5M4_CASCN</name>
<dbReference type="GO" id="GO:0005615">
    <property type="term" value="C:extracellular space"/>
    <property type="evidence" value="ECO:0007669"/>
    <property type="project" value="TreeGrafter"/>
</dbReference>
<dbReference type="SUPFAM" id="SSF57501">
    <property type="entry name" value="Cystine-knot cytokines"/>
    <property type="match status" value="1"/>
</dbReference>
<dbReference type="GO" id="GO:0005125">
    <property type="term" value="F:cytokine activity"/>
    <property type="evidence" value="ECO:0007669"/>
    <property type="project" value="TreeGrafter"/>
</dbReference>
<dbReference type="AlphaFoldDB" id="A0A8C0W5M4"/>
<dbReference type="InterPro" id="IPR001839">
    <property type="entry name" value="TGF-b_C"/>
</dbReference>
<organism evidence="9">
    <name type="scientific">Castor canadensis</name>
    <name type="common">American beaver</name>
    <dbReference type="NCBI Taxonomy" id="51338"/>
    <lineage>
        <taxon>Eukaryota</taxon>
        <taxon>Metazoa</taxon>
        <taxon>Chordata</taxon>
        <taxon>Craniata</taxon>
        <taxon>Vertebrata</taxon>
        <taxon>Euteleostomi</taxon>
        <taxon>Mammalia</taxon>
        <taxon>Eutheria</taxon>
        <taxon>Euarchontoglires</taxon>
        <taxon>Glires</taxon>
        <taxon>Rodentia</taxon>
        <taxon>Castorimorpha</taxon>
        <taxon>Castoridae</taxon>
        <taxon>Castor</taxon>
    </lineage>
</organism>
<dbReference type="InterPro" id="IPR015615">
    <property type="entry name" value="TGF-beta-rel"/>
</dbReference>
<keyword evidence="4" id="KW-0325">Glycoprotein</keyword>
<feature type="domain" description="TGF-beta family profile" evidence="8">
    <location>
        <begin position="196"/>
        <end position="312"/>
    </location>
</feature>
<gene>
    <name evidence="9 11" type="primary">Gdf15</name>
</gene>
<dbReference type="PANTHER" id="PTHR11848:SF78">
    <property type="entry name" value="GROWTH_DIFFERENTIATION FACTOR 15"/>
    <property type="match status" value="1"/>
</dbReference>
<evidence type="ECO:0000259" key="8">
    <source>
        <dbReference type="PROSITE" id="PS51362"/>
    </source>
</evidence>
<dbReference type="SMART" id="SM00204">
    <property type="entry name" value="TGFB"/>
    <property type="match status" value="1"/>
</dbReference>
<feature type="region of interest" description="Disordered" evidence="6">
    <location>
        <begin position="38"/>
        <end position="64"/>
    </location>
</feature>
<dbReference type="PANTHER" id="PTHR11848">
    <property type="entry name" value="TGF-BETA FAMILY"/>
    <property type="match status" value="1"/>
</dbReference>
<reference evidence="11" key="2">
    <citation type="submission" date="2025-04" db="UniProtKB">
        <authorList>
            <consortium name="RefSeq"/>
        </authorList>
    </citation>
    <scope>IDENTIFICATION</scope>
    <source>
        <tissue evidence="11">Leukocyte</tissue>
    </source>
</reference>
<dbReference type="PROSITE" id="PS51362">
    <property type="entry name" value="TGF_BETA_2"/>
    <property type="match status" value="1"/>
</dbReference>
<dbReference type="InterPro" id="IPR029034">
    <property type="entry name" value="Cystine-knot_cytokine"/>
</dbReference>
<evidence type="ECO:0000313" key="11">
    <source>
        <dbReference type="RefSeq" id="XP_020041182.1"/>
    </source>
</evidence>
<evidence type="ECO:0000256" key="4">
    <source>
        <dbReference type="ARBA" id="ARBA00023180"/>
    </source>
</evidence>
<evidence type="ECO:0000256" key="7">
    <source>
        <dbReference type="SAM" id="SignalP"/>
    </source>
</evidence>
<comment type="subcellular location">
    <subcellularLocation>
        <location evidence="1">Secreted</location>
    </subcellularLocation>
</comment>
<feature type="signal peptide" evidence="7">
    <location>
        <begin position="1"/>
        <end position="35"/>
    </location>
</feature>
<feature type="chain" id="PRO_5044674261" evidence="7">
    <location>
        <begin position="36"/>
        <end position="312"/>
    </location>
</feature>
<dbReference type="KEGG" id="ccan:109700421"/>
<dbReference type="GO" id="GO:0008083">
    <property type="term" value="F:growth factor activity"/>
    <property type="evidence" value="ECO:0007669"/>
    <property type="project" value="UniProtKB-KW"/>
</dbReference>
<evidence type="ECO:0000256" key="3">
    <source>
        <dbReference type="ARBA" id="ARBA00022525"/>
    </source>
</evidence>
<proteinExistence type="inferred from homology"/>
<accession>A0A8C0W5M4</accession>
<dbReference type="OrthoDB" id="10030979at2759"/>
<evidence type="ECO:0000313" key="10">
    <source>
        <dbReference type="Proteomes" id="UP001732720"/>
    </source>
</evidence>
<sequence length="312" mass="33730">MASRSVQPAPPALGARGPRLLLLLLLLSWPPPGDALGLAGLPRSGSGVQSELGPGSPDSDPDTAGVQEFRKRYEDLMARLRVNQSWEDSNLGPDPAVRIITPQVRVESHGRLLVRVPRASVTQGVPESYSVHRALLRLSPTTSWDVTRPLLRRLRLPGPTLQLRVSPRGAAVAAVRELEPELEPELELHLRARAGRGRRSARPRDECPLGPGRCCRLLSVPASLEDLGWAGSVLSPRELQVTVCAGECPSRFRAASTHAQVKARLHRLRPDVVPGPCCVPAAYEPVVLLQRADGGLALRTYDDLLATSCHCA</sequence>
<keyword evidence="3" id="KW-0964">Secreted</keyword>
<keyword evidence="7" id="KW-0732">Signal</keyword>
<protein>
    <submittedName>
        <fullName evidence="11">Growth/differentiation factor 15</fullName>
    </submittedName>
</protein>
<evidence type="ECO:0000256" key="5">
    <source>
        <dbReference type="RuleBase" id="RU000354"/>
    </source>
</evidence>
<evidence type="ECO:0000256" key="2">
    <source>
        <dbReference type="ARBA" id="ARBA00006656"/>
    </source>
</evidence>
<dbReference type="RefSeq" id="XP_020041182.1">
    <property type="nucleotide sequence ID" value="XM_020185593.1"/>
</dbReference>
<keyword evidence="10" id="KW-1185">Reference proteome</keyword>
<evidence type="ECO:0000256" key="1">
    <source>
        <dbReference type="ARBA" id="ARBA00004613"/>
    </source>
</evidence>
<dbReference type="GeneID" id="109700421"/>
<evidence type="ECO:0000256" key="6">
    <source>
        <dbReference type="SAM" id="MobiDB-lite"/>
    </source>
</evidence>
<dbReference type="Gene3D" id="2.10.90.10">
    <property type="entry name" value="Cystine-knot cytokines"/>
    <property type="match status" value="1"/>
</dbReference>
<keyword evidence="5" id="KW-0339">Growth factor</keyword>
<dbReference type="Proteomes" id="UP001732720">
    <property type="component" value="Chromosome 14"/>
</dbReference>
<comment type="similarity">
    <text evidence="2 5">Belongs to the TGF-beta family.</text>
</comment>
<reference evidence="9" key="1">
    <citation type="submission" date="2023-09" db="UniProtKB">
        <authorList>
            <consortium name="Ensembl"/>
        </authorList>
    </citation>
    <scope>IDENTIFICATION</scope>
</reference>
<dbReference type="Ensembl" id="ENSCCNT00000004850.1">
    <property type="protein sequence ID" value="ENSCCNP00000003702.1"/>
    <property type="gene ID" value="ENSCCNG00000003943.1"/>
</dbReference>
<evidence type="ECO:0000313" key="9">
    <source>
        <dbReference type="Ensembl" id="ENSCCNP00000003702.1"/>
    </source>
</evidence>
<dbReference type="Pfam" id="PF00019">
    <property type="entry name" value="TGF_beta"/>
    <property type="match status" value="1"/>
</dbReference>